<name>A0AA51N4G2_9BACT</name>
<keyword evidence="1" id="KW-0175">Coiled coil</keyword>
<organism evidence="2 3">
    <name type="scientific">Marivirga arenosa</name>
    <dbReference type="NCBI Taxonomy" id="3059076"/>
    <lineage>
        <taxon>Bacteria</taxon>
        <taxon>Pseudomonadati</taxon>
        <taxon>Bacteroidota</taxon>
        <taxon>Cytophagia</taxon>
        <taxon>Cytophagales</taxon>
        <taxon>Marivirgaceae</taxon>
        <taxon>Marivirga</taxon>
    </lineage>
</organism>
<protein>
    <submittedName>
        <fullName evidence="2">Uncharacterized protein</fullName>
    </submittedName>
</protein>
<evidence type="ECO:0000256" key="1">
    <source>
        <dbReference type="SAM" id="Coils"/>
    </source>
</evidence>
<proteinExistence type="predicted"/>
<evidence type="ECO:0000313" key="3">
    <source>
        <dbReference type="Proteomes" id="UP001244443"/>
    </source>
</evidence>
<reference evidence="2" key="1">
    <citation type="submission" date="2023-08" db="EMBL/GenBank/DDBJ databases">
        <title>Comparative genomics and taxonomic characterization of three novel marine species of genus Marivirga.</title>
        <authorList>
            <person name="Muhammad N."/>
            <person name="Kim S.-G."/>
        </authorList>
    </citation>
    <scope>NUCLEOTIDE SEQUENCE [LARGE SCALE GENOMIC DNA]</scope>
    <source>
        <strain evidence="2">ABR2-2</strain>
    </source>
</reference>
<keyword evidence="3" id="KW-1185">Reference proteome</keyword>
<accession>A0AA51N4G2</accession>
<feature type="coiled-coil region" evidence="1">
    <location>
        <begin position="19"/>
        <end position="49"/>
    </location>
</feature>
<dbReference type="RefSeq" id="WP_308355883.1">
    <property type="nucleotide sequence ID" value="NZ_CP129970.2"/>
</dbReference>
<dbReference type="Proteomes" id="UP001244443">
    <property type="component" value="Chromosome"/>
</dbReference>
<dbReference type="AlphaFoldDB" id="A0AA51N4G2"/>
<dbReference type="EMBL" id="CP129970">
    <property type="protein sequence ID" value="WMN06146.1"/>
    <property type="molecule type" value="Genomic_DNA"/>
</dbReference>
<sequence>MISKYGQIKVEDLTNDSDILKAFQELESLKQQHENISDEKERLSFYKEDCRDHIEKINGLLEGLDVLEGVEVVK</sequence>
<evidence type="ECO:0000313" key="2">
    <source>
        <dbReference type="EMBL" id="WMN06146.1"/>
    </source>
</evidence>
<gene>
    <name evidence="2" type="ORF">QYS48_31765</name>
</gene>